<evidence type="ECO:0000256" key="1">
    <source>
        <dbReference type="SAM" id="Phobius"/>
    </source>
</evidence>
<reference evidence="2" key="1">
    <citation type="submission" date="2024-03" db="EMBL/GenBank/DDBJ databases">
        <title>Eukaryotic viruses encode the ribosomal protein eL40.</title>
        <authorList>
            <person name="Thomy J."/>
            <person name="Schvarcz C.R."/>
            <person name="McBeain K.A."/>
            <person name="Edwards K.F."/>
            <person name="Steward G.F."/>
        </authorList>
    </citation>
    <scope>NUCLEOTIDE SEQUENCE</scope>
    <source>
        <strain evidence="2">FloV-SA2</strain>
    </source>
</reference>
<evidence type="ECO:0000313" key="2">
    <source>
        <dbReference type="EMBL" id="XDO01888.1"/>
    </source>
</evidence>
<gene>
    <name evidence="2" type="ORF">FloV-SA2_00065</name>
</gene>
<keyword evidence="1" id="KW-0812">Transmembrane</keyword>
<protein>
    <submittedName>
        <fullName evidence="2">Uncharacterized protein</fullName>
    </submittedName>
</protein>
<organism evidence="2">
    <name type="scientific">Florenciella sp. virus SA2</name>
    <dbReference type="NCBI Taxonomy" id="3240092"/>
    <lineage>
        <taxon>Viruses</taxon>
    </lineage>
</organism>
<proteinExistence type="predicted"/>
<feature type="transmembrane region" description="Helical" evidence="1">
    <location>
        <begin position="70"/>
        <end position="91"/>
    </location>
</feature>
<accession>A0AB39JCT4</accession>
<name>A0AB39JCT4_9VIRU</name>
<dbReference type="EMBL" id="PP542043">
    <property type="protein sequence ID" value="XDO01888.1"/>
    <property type="molecule type" value="Genomic_DNA"/>
</dbReference>
<keyword evidence="1" id="KW-0472">Membrane</keyword>
<keyword evidence="1" id="KW-1133">Transmembrane helix</keyword>
<sequence>MLDDNEDTQFTNSLNELLELIENISPHIDENEYLKACNNLKILHNYKDNKKYFIQQENISYFPHYPQMSLWFMSILWVLSFVVVFLFLLLAPNVSYIAGT</sequence>